<evidence type="ECO:0000313" key="6">
    <source>
        <dbReference type="Ensembl" id="ENSEBUP00000008599.1"/>
    </source>
</evidence>
<feature type="transmembrane region" description="Helical" evidence="3">
    <location>
        <begin position="242"/>
        <end position="260"/>
    </location>
</feature>
<keyword evidence="3" id="KW-0472">Membrane</keyword>
<dbReference type="InterPro" id="IPR003306">
    <property type="entry name" value="WIF"/>
</dbReference>
<reference evidence="6" key="2">
    <citation type="submission" date="2025-09" db="UniProtKB">
        <authorList>
            <consortium name="Ensembl"/>
        </authorList>
    </citation>
    <scope>IDENTIFICATION</scope>
</reference>
<feature type="domain" description="WIF" evidence="5">
    <location>
        <begin position="32"/>
        <end position="159"/>
    </location>
</feature>
<feature type="transmembrane region" description="Helical" evidence="3">
    <location>
        <begin position="186"/>
        <end position="208"/>
    </location>
</feature>
<dbReference type="InterPro" id="IPR038677">
    <property type="entry name" value="WIF_sf"/>
</dbReference>
<keyword evidence="2" id="KW-0325">Glycoprotein</keyword>
<proteinExistence type="predicted"/>
<protein>
    <recommendedName>
        <fullName evidence="5">WIF domain-containing protein</fullName>
    </recommendedName>
</protein>
<evidence type="ECO:0000259" key="5">
    <source>
        <dbReference type="PROSITE" id="PS50814"/>
    </source>
</evidence>
<evidence type="ECO:0000256" key="1">
    <source>
        <dbReference type="ARBA" id="ARBA00022729"/>
    </source>
</evidence>
<accession>A0A8C4Q1K2</accession>
<keyword evidence="7" id="KW-1185">Reference proteome</keyword>
<dbReference type="PROSITE" id="PS50814">
    <property type="entry name" value="WIF"/>
    <property type="match status" value="1"/>
</dbReference>
<dbReference type="Pfam" id="PF02019">
    <property type="entry name" value="WIF"/>
    <property type="match status" value="1"/>
</dbReference>
<keyword evidence="3" id="KW-1133">Transmembrane helix</keyword>
<evidence type="ECO:0000313" key="7">
    <source>
        <dbReference type="Proteomes" id="UP000694388"/>
    </source>
</evidence>
<reference evidence="6" key="1">
    <citation type="submission" date="2025-08" db="UniProtKB">
        <authorList>
            <consortium name="Ensembl"/>
        </authorList>
    </citation>
    <scope>IDENTIFICATION</scope>
</reference>
<feature type="signal peptide" evidence="4">
    <location>
        <begin position="1"/>
        <end position="28"/>
    </location>
</feature>
<keyword evidence="1 4" id="KW-0732">Signal</keyword>
<sequence length="316" mass="35083">MQCHRCRDDSSAFVVSLLLVALLSGSEASMNLFMGEDEVRRLLGFDAELYYIRDGFVNHCAISFNLSVSTETNSLLLTWNAREMVNYQLAFHVDRPLAMKPPTVNISSSGQVPRASSVFKVSMRCTGQVDGEVSVLMKLSLTIESRNRTILTFPRRKHCYRTLHAREIIAASSDVYANIASSSTRVFYISVGVCCAAIVLVALLLAALHVRGARSPDSSRSETLCVCILVKAMMLLNKLPNSPPFAASVNLLVFFWLLFLKRLHRSCRSFSFPLSSQPCFSVVQVLCCHALTFIAASKTLVFKEKQGHSYNNRAPP</sequence>
<evidence type="ECO:0000256" key="3">
    <source>
        <dbReference type="SAM" id="Phobius"/>
    </source>
</evidence>
<keyword evidence="3" id="KW-0812">Transmembrane</keyword>
<name>A0A8C4Q1K2_EPTBU</name>
<dbReference type="AlphaFoldDB" id="A0A8C4Q1K2"/>
<dbReference type="Proteomes" id="UP000694388">
    <property type="component" value="Unplaced"/>
</dbReference>
<feature type="chain" id="PRO_5034336722" description="WIF domain-containing protein" evidence="4">
    <location>
        <begin position="29"/>
        <end position="316"/>
    </location>
</feature>
<evidence type="ECO:0000256" key="4">
    <source>
        <dbReference type="SAM" id="SignalP"/>
    </source>
</evidence>
<dbReference type="OMA" id="THSWKDE"/>
<dbReference type="Gene3D" id="2.60.40.2170">
    <property type="entry name" value="Wnt, WIF domain"/>
    <property type="match status" value="1"/>
</dbReference>
<dbReference type="SMART" id="SM00469">
    <property type="entry name" value="WIF"/>
    <property type="match status" value="1"/>
</dbReference>
<evidence type="ECO:0000256" key="2">
    <source>
        <dbReference type="ARBA" id="ARBA00023180"/>
    </source>
</evidence>
<dbReference type="Ensembl" id="ENSEBUT00000009106.1">
    <property type="protein sequence ID" value="ENSEBUP00000008599.1"/>
    <property type="gene ID" value="ENSEBUG00000005565.1"/>
</dbReference>
<dbReference type="GeneTree" id="ENSGT00940000155119"/>
<organism evidence="6 7">
    <name type="scientific">Eptatretus burgeri</name>
    <name type="common">Inshore hagfish</name>
    <dbReference type="NCBI Taxonomy" id="7764"/>
    <lineage>
        <taxon>Eukaryota</taxon>
        <taxon>Metazoa</taxon>
        <taxon>Chordata</taxon>
        <taxon>Craniata</taxon>
        <taxon>Vertebrata</taxon>
        <taxon>Cyclostomata</taxon>
        <taxon>Myxini</taxon>
        <taxon>Myxiniformes</taxon>
        <taxon>Myxinidae</taxon>
        <taxon>Eptatretinae</taxon>
        <taxon>Eptatretus</taxon>
    </lineage>
</organism>